<dbReference type="EMBL" id="JAVRJZ010000005">
    <property type="protein sequence ID" value="KAK2723036.1"/>
    <property type="molecule type" value="Genomic_DNA"/>
</dbReference>
<dbReference type="PANTHER" id="PTHR21660">
    <property type="entry name" value="THIOESTERASE SUPERFAMILY MEMBER-RELATED"/>
    <property type="match status" value="1"/>
</dbReference>
<dbReference type="InterPro" id="IPR039298">
    <property type="entry name" value="ACOT13"/>
</dbReference>
<evidence type="ECO:0000256" key="1">
    <source>
        <dbReference type="ARBA" id="ARBA00008324"/>
    </source>
</evidence>
<comment type="caution">
    <text evidence="4">The sequence shown here is derived from an EMBL/GenBank/DDBJ whole genome shotgun (WGS) entry which is preliminary data.</text>
</comment>
<dbReference type="CDD" id="cd03443">
    <property type="entry name" value="PaaI_thioesterase"/>
    <property type="match status" value="1"/>
</dbReference>
<dbReference type="Proteomes" id="UP001187531">
    <property type="component" value="Unassembled WGS sequence"/>
</dbReference>
<organism evidence="4 5">
    <name type="scientific">Artemia franciscana</name>
    <name type="common">Brine shrimp</name>
    <name type="synonym">Artemia sanfranciscana</name>
    <dbReference type="NCBI Taxonomy" id="6661"/>
    <lineage>
        <taxon>Eukaryota</taxon>
        <taxon>Metazoa</taxon>
        <taxon>Ecdysozoa</taxon>
        <taxon>Arthropoda</taxon>
        <taxon>Crustacea</taxon>
        <taxon>Branchiopoda</taxon>
        <taxon>Anostraca</taxon>
        <taxon>Artemiidae</taxon>
        <taxon>Artemia</taxon>
    </lineage>
</organism>
<dbReference type="InterPro" id="IPR029069">
    <property type="entry name" value="HotDog_dom_sf"/>
</dbReference>
<evidence type="ECO:0000259" key="3">
    <source>
        <dbReference type="Pfam" id="PF03061"/>
    </source>
</evidence>
<comment type="similarity">
    <text evidence="1">Belongs to the thioesterase PaaI family.</text>
</comment>
<keyword evidence="2" id="KW-0378">Hydrolase</keyword>
<dbReference type="EMBL" id="JAVRJZ010000005">
    <property type="protein sequence ID" value="KAK2723037.1"/>
    <property type="molecule type" value="Genomic_DNA"/>
</dbReference>
<dbReference type="InterPro" id="IPR003736">
    <property type="entry name" value="PAAI_dom"/>
</dbReference>
<sequence length="143" mass="15260">MAARNGATKLLQSMWKLIIEDYKGFDRCMKEVLIISGGNGKCVAEMKVEEQHTNKGGTLHGGLSASLVDMVSTLALLTHERQAPGVSVNIGVSYLKAAKIGEEIVIEASTSKVGKTLAFLTVDIRNKATGDLIAQGTHTKYLG</sequence>
<name>A0AA88IJV0_ARTSF</name>
<dbReference type="Gene3D" id="3.10.129.10">
    <property type="entry name" value="Hotdog Thioesterase"/>
    <property type="match status" value="1"/>
</dbReference>
<accession>A0AA88IJV0</accession>
<dbReference type="AlphaFoldDB" id="A0AA88IJV0"/>
<keyword evidence="5" id="KW-1185">Reference proteome</keyword>
<dbReference type="FunFam" id="3.10.129.10:FF:000033">
    <property type="entry name" value="acyl-coenzyme A thioesterase 13"/>
    <property type="match status" value="1"/>
</dbReference>
<dbReference type="PANTHER" id="PTHR21660:SF1">
    <property type="entry name" value="ACYL-COENZYME A THIOESTERASE 13"/>
    <property type="match status" value="1"/>
</dbReference>
<dbReference type="Pfam" id="PF03061">
    <property type="entry name" value="4HBT"/>
    <property type="match status" value="1"/>
</dbReference>
<feature type="domain" description="Thioesterase" evidence="3">
    <location>
        <begin position="56"/>
        <end position="129"/>
    </location>
</feature>
<protein>
    <recommendedName>
        <fullName evidence="3">Thioesterase domain-containing protein</fullName>
    </recommendedName>
</protein>
<dbReference type="NCBIfam" id="TIGR00369">
    <property type="entry name" value="unchar_dom_1"/>
    <property type="match status" value="1"/>
</dbReference>
<reference evidence="4" key="1">
    <citation type="submission" date="2023-07" db="EMBL/GenBank/DDBJ databases">
        <title>Chromosome-level genome assembly of Artemia franciscana.</title>
        <authorList>
            <person name="Jo E."/>
        </authorList>
    </citation>
    <scope>NUCLEOTIDE SEQUENCE</scope>
    <source>
        <tissue evidence="4">Whole body</tissue>
    </source>
</reference>
<evidence type="ECO:0000313" key="4">
    <source>
        <dbReference type="EMBL" id="KAK2723037.1"/>
    </source>
</evidence>
<dbReference type="GO" id="GO:0047617">
    <property type="term" value="F:fatty acyl-CoA hydrolase activity"/>
    <property type="evidence" value="ECO:0007669"/>
    <property type="project" value="InterPro"/>
</dbReference>
<evidence type="ECO:0000313" key="5">
    <source>
        <dbReference type="Proteomes" id="UP001187531"/>
    </source>
</evidence>
<evidence type="ECO:0000256" key="2">
    <source>
        <dbReference type="ARBA" id="ARBA00022801"/>
    </source>
</evidence>
<gene>
    <name evidence="4" type="ORF">QYM36_003283</name>
</gene>
<dbReference type="SUPFAM" id="SSF54637">
    <property type="entry name" value="Thioesterase/thiol ester dehydrase-isomerase"/>
    <property type="match status" value="1"/>
</dbReference>
<proteinExistence type="inferred from homology"/>
<dbReference type="EMBL" id="JAVRJZ010000005">
    <property type="protein sequence ID" value="KAK2723035.1"/>
    <property type="molecule type" value="Genomic_DNA"/>
</dbReference>
<dbReference type="InterPro" id="IPR006683">
    <property type="entry name" value="Thioestr_dom"/>
</dbReference>